<proteinExistence type="predicted"/>
<evidence type="ECO:0000313" key="3">
    <source>
        <dbReference type="Proteomes" id="UP000031011"/>
    </source>
</evidence>
<feature type="region of interest" description="Disordered" evidence="1">
    <location>
        <begin position="1"/>
        <end position="20"/>
    </location>
</feature>
<organism evidence="2 3">
    <name type="scientific">Ligilactobacillus ruminis DPC 6832</name>
    <dbReference type="NCBI Taxonomy" id="1402208"/>
    <lineage>
        <taxon>Bacteria</taxon>
        <taxon>Bacillati</taxon>
        <taxon>Bacillota</taxon>
        <taxon>Bacilli</taxon>
        <taxon>Lactobacillales</taxon>
        <taxon>Lactobacillaceae</taxon>
        <taxon>Ligilactobacillus</taxon>
    </lineage>
</organism>
<protein>
    <submittedName>
        <fullName evidence="2">Transcriptional regulator</fullName>
    </submittedName>
</protein>
<name>A0A837DSH0_9LACO</name>
<gene>
    <name evidence="2" type="ORF">LRN_0870</name>
</gene>
<evidence type="ECO:0000256" key="1">
    <source>
        <dbReference type="SAM" id="MobiDB-lite"/>
    </source>
</evidence>
<dbReference type="EMBL" id="AWYA01000128">
    <property type="protein sequence ID" value="KIC04146.1"/>
    <property type="molecule type" value="Genomic_DNA"/>
</dbReference>
<dbReference type="Proteomes" id="UP000031011">
    <property type="component" value="Unassembled WGS sequence"/>
</dbReference>
<evidence type="ECO:0000313" key="2">
    <source>
        <dbReference type="EMBL" id="KIC04146.1"/>
    </source>
</evidence>
<feature type="compositionally biased region" description="Polar residues" evidence="1">
    <location>
        <begin position="7"/>
        <end position="18"/>
    </location>
</feature>
<accession>A0A837DSH0</accession>
<dbReference type="AlphaFoldDB" id="A0A837DSH0"/>
<sequence>MIIKTATPHSNPNETQPLAENFKPKQYGKSELIEAMMAKSSEILPIVVPARVLTMLTEIICKII</sequence>
<comment type="caution">
    <text evidence="2">The sequence shown here is derived from an EMBL/GenBank/DDBJ whole genome shotgun (WGS) entry which is preliminary data.</text>
</comment>
<reference evidence="2 3" key="1">
    <citation type="journal article" date="2015" name="BMC Microbiol.">
        <title>Lactobacillus ruminis strains cluster according to their mammalian gut source.</title>
        <authorList>
            <person name="O' Donnell M.M."/>
            <person name="Harris H.M."/>
            <person name="Lynch D.B."/>
            <person name="Ross R.P."/>
            <person name="O'Toole P.W."/>
        </authorList>
    </citation>
    <scope>NUCLEOTIDE SEQUENCE [LARGE SCALE GENOMIC DNA]</scope>
    <source>
        <strain evidence="2 3">DPC 6832</strain>
    </source>
</reference>